<name>A0A074V8L8_9NEIS</name>
<feature type="transmembrane region" description="Helical" evidence="1">
    <location>
        <begin position="44"/>
        <end position="61"/>
    </location>
</feature>
<accession>A0A074V8L8</accession>
<comment type="caution">
    <text evidence="2">The sequence shown here is derived from an EMBL/GenBank/DDBJ whole genome shotgun (WGS) entry which is preliminary data.</text>
</comment>
<reference evidence="2 3" key="1">
    <citation type="journal article" date="2014" name="PLoS Genet.">
        <title>Hidden diversity in honey bee gut symbionts detected by single-cell genomics.</title>
        <authorList>
            <person name="Engel P."/>
            <person name="Stepanauskas R."/>
            <person name="Moran N."/>
        </authorList>
    </citation>
    <scope>NUCLEOTIDE SEQUENCE [LARGE SCALE GENOMIC DNA]</scope>
    <source>
        <strain evidence="2 3">SCGC AB-598-J21</strain>
    </source>
</reference>
<dbReference type="AlphaFoldDB" id="A0A074V8L8"/>
<protein>
    <submittedName>
        <fullName evidence="2">Glycophorin A</fullName>
    </submittedName>
</protein>
<keyword evidence="1" id="KW-0472">Membrane</keyword>
<dbReference type="EMBL" id="AVQL01000406">
    <property type="protein sequence ID" value="KEQ01521.1"/>
    <property type="molecule type" value="Genomic_DNA"/>
</dbReference>
<evidence type="ECO:0000313" key="2">
    <source>
        <dbReference type="EMBL" id="KEQ01521.1"/>
    </source>
</evidence>
<evidence type="ECO:0000313" key="3">
    <source>
        <dbReference type="Proteomes" id="UP000027644"/>
    </source>
</evidence>
<evidence type="ECO:0000256" key="1">
    <source>
        <dbReference type="SAM" id="Phobius"/>
    </source>
</evidence>
<sequence>MFELMLAWILIGIILIILILLYCLVKIIGKVQIIAKNNPKKTKYIVIVLSMILIIAGGFKIKKLYYERPPYRFWYELLEKNSKPFYISQNKFEEKNREGYCWRDRTYYTKKELWHKAMKSLIGKIIYENKLYWENKMKNMDGQFLLTYRQCTSSDNCRVWQVPVDLTNQKLNNYIGVQDNYLDNINELIKLPKVQTFIYDSDKNYINYNFGLEKFILIHRKTSKDSIKLYGSDCCTVYNKSEWQLMKKRKNYVLAYKESIFDTFVEESRIPPDEDINSLGVGNYYFGIDGFLPKTKTNYYPINYPYEVFYLNNCGDILYKPYFYRTNKI</sequence>
<keyword evidence="1" id="KW-1133">Transmembrane helix</keyword>
<organism evidence="2 3">
    <name type="scientific">Snodgrassella alvi SCGC AB-598-J21</name>
    <dbReference type="NCBI Taxonomy" id="1385367"/>
    <lineage>
        <taxon>Bacteria</taxon>
        <taxon>Pseudomonadati</taxon>
        <taxon>Pseudomonadota</taxon>
        <taxon>Betaproteobacteria</taxon>
        <taxon>Neisseriales</taxon>
        <taxon>Neisseriaceae</taxon>
        <taxon>Snodgrassella</taxon>
    </lineage>
</organism>
<keyword evidence="1" id="KW-0812">Transmembrane</keyword>
<feature type="transmembrane region" description="Helical" evidence="1">
    <location>
        <begin position="6"/>
        <end position="24"/>
    </location>
</feature>
<dbReference type="Proteomes" id="UP000027644">
    <property type="component" value="Unassembled WGS sequence"/>
</dbReference>
<proteinExistence type="predicted"/>
<gene>
    <name evidence="2" type="ORF">SASC598J21_007020</name>
</gene>